<dbReference type="Pfam" id="PF17958">
    <property type="entry name" value="EF-hand_13"/>
    <property type="match status" value="1"/>
</dbReference>
<dbReference type="PANTHER" id="PTHR14095">
    <property type="entry name" value="PHOSPHATASE 2A REGULATORY SUBUNIT-RELATED"/>
    <property type="match status" value="1"/>
</dbReference>
<evidence type="ECO:0000313" key="6">
    <source>
        <dbReference type="Proteomes" id="UP001527925"/>
    </source>
</evidence>
<dbReference type="Proteomes" id="UP001527925">
    <property type="component" value="Unassembled WGS sequence"/>
</dbReference>
<feature type="region of interest" description="Disordered" evidence="3">
    <location>
        <begin position="298"/>
        <end position="387"/>
    </location>
</feature>
<evidence type="ECO:0000259" key="4">
    <source>
        <dbReference type="PROSITE" id="PS50222"/>
    </source>
</evidence>
<feature type="compositionally biased region" description="Basic and acidic residues" evidence="3">
    <location>
        <begin position="33"/>
        <end position="44"/>
    </location>
</feature>
<dbReference type="InterPro" id="IPR002048">
    <property type="entry name" value="EF_hand_dom"/>
</dbReference>
<dbReference type="EMBL" id="JADGIZ020000013">
    <property type="protein sequence ID" value="KAL2917066.1"/>
    <property type="molecule type" value="Genomic_DNA"/>
</dbReference>
<sequence length="638" mass="71115">MPLPPRPRAPGFCRRPPSQDPPPARPAALPAKPDAEPAKTDSGIDLRASTPLPQRRLPRFHFPFGRPAAAHPLVSPGQDQAIRSIFSVSPGSPGTALSERDFCQVTLACGIPRYLNAVFFRRASRGAAAVDYARFASFWTEITAAFHSLEAVAFGILKEPDCSFVTPKDVEVAVQDVTLHHPGLEFLSSLPVFQNRYVETVVTRLFYAKNKNWNKQMTFAEFKKSDFVARIQNLEHIEDINWTHDFFSYQHFYVIYCKFWELDRDHDMLIDLQALRRYDHFSLSERILRRVIGGFGKLPSHSRPRPKPASAGAPSASASASGPESALAASASSPSSSMSSSPRLTSSPPAVAPPSQSMSHSSSAAAAAQAASSSAPHQPLTLPPRHTTPTVMSYEDFIYFILSVEEKRTIHAIEYWFRCLDLDGDGFISLYEIGYFFEEQYERMLGNRMTDLWRFEDFVCSLLDLIRPEHKTKISLSDLKHSASAPLFFDMLFDLHKYENHIRRIDPAFRDQDDVTYEGPHGEHITLTGFQKFAARTYQFLAEEESAAASISHSTSGQSHMGGGGLGSLIGGSYHQSSSYDDMVDDRLMEGYLCGAGDHDHDNDIDTDNIGIGVRGGIPHEWDEDEYEMEMHVSRVGV</sequence>
<keyword evidence="1" id="KW-0479">Metal-binding</keyword>
<dbReference type="SUPFAM" id="SSF47473">
    <property type="entry name" value="EF-hand"/>
    <property type="match status" value="2"/>
</dbReference>
<feature type="domain" description="EF-hand" evidence="4">
    <location>
        <begin position="408"/>
        <end position="443"/>
    </location>
</feature>
<comment type="caution">
    <text evidence="5">The sequence shown here is derived from an EMBL/GenBank/DDBJ whole genome shotgun (WGS) entry which is preliminary data.</text>
</comment>
<dbReference type="PROSITE" id="PS00018">
    <property type="entry name" value="EF_HAND_1"/>
    <property type="match status" value="1"/>
</dbReference>
<protein>
    <recommendedName>
        <fullName evidence="4">EF-hand domain-containing protein</fullName>
    </recommendedName>
</protein>
<proteinExistence type="predicted"/>
<keyword evidence="2" id="KW-0106">Calcium</keyword>
<dbReference type="Gene3D" id="1.10.238.10">
    <property type="entry name" value="EF-hand"/>
    <property type="match status" value="1"/>
</dbReference>
<keyword evidence="6" id="KW-1185">Reference proteome</keyword>
<accession>A0ABR4NC08</accession>
<evidence type="ECO:0000256" key="2">
    <source>
        <dbReference type="ARBA" id="ARBA00022837"/>
    </source>
</evidence>
<dbReference type="Gene3D" id="1.10.238.220">
    <property type="match status" value="1"/>
</dbReference>
<dbReference type="PANTHER" id="PTHR14095:SF0">
    <property type="entry name" value="MIP22305P"/>
    <property type="match status" value="1"/>
</dbReference>
<dbReference type="PROSITE" id="PS50222">
    <property type="entry name" value="EF_HAND_2"/>
    <property type="match status" value="1"/>
</dbReference>
<evidence type="ECO:0000256" key="3">
    <source>
        <dbReference type="SAM" id="MobiDB-lite"/>
    </source>
</evidence>
<dbReference type="Gene3D" id="1.10.238.230">
    <property type="match status" value="1"/>
</dbReference>
<evidence type="ECO:0000256" key="1">
    <source>
        <dbReference type="ARBA" id="ARBA00022723"/>
    </source>
</evidence>
<dbReference type="InterPro" id="IPR011992">
    <property type="entry name" value="EF-hand-dom_pair"/>
</dbReference>
<feature type="compositionally biased region" description="Low complexity" evidence="3">
    <location>
        <begin position="308"/>
        <end position="387"/>
    </location>
</feature>
<organism evidence="5 6">
    <name type="scientific">Polyrhizophydium stewartii</name>
    <dbReference type="NCBI Taxonomy" id="2732419"/>
    <lineage>
        <taxon>Eukaryota</taxon>
        <taxon>Fungi</taxon>
        <taxon>Fungi incertae sedis</taxon>
        <taxon>Chytridiomycota</taxon>
        <taxon>Chytridiomycota incertae sedis</taxon>
        <taxon>Chytridiomycetes</taxon>
        <taxon>Rhizophydiales</taxon>
        <taxon>Rhizophydiales incertae sedis</taxon>
        <taxon>Polyrhizophydium</taxon>
    </lineage>
</organism>
<reference evidence="5 6" key="1">
    <citation type="submission" date="2023-09" db="EMBL/GenBank/DDBJ databases">
        <title>Pangenome analysis of Batrachochytrium dendrobatidis and related Chytrids.</title>
        <authorList>
            <person name="Yacoub M.N."/>
            <person name="Stajich J.E."/>
            <person name="James T.Y."/>
        </authorList>
    </citation>
    <scope>NUCLEOTIDE SEQUENCE [LARGE SCALE GENOMIC DNA]</scope>
    <source>
        <strain evidence="5 6">JEL0888</strain>
    </source>
</reference>
<dbReference type="InterPro" id="IPR018247">
    <property type="entry name" value="EF_Hand_1_Ca_BS"/>
</dbReference>
<dbReference type="InterPro" id="IPR041534">
    <property type="entry name" value="EF-hand_13"/>
</dbReference>
<feature type="region of interest" description="Disordered" evidence="3">
    <location>
        <begin position="1"/>
        <end position="50"/>
    </location>
</feature>
<name>A0ABR4NC08_9FUNG</name>
<evidence type="ECO:0000313" key="5">
    <source>
        <dbReference type="EMBL" id="KAL2917066.1"/>
    </source>
</evidence>
<gene>
    <name evidence="5" type="ORF">HK105_203498</name>
</gene>